<comment type="similarity">
    <text evidence="1">Belongs to the type-B carboxylesterase/lipase family.</text>
</comment>
<feature type="domain" description="Carboxylesterase type B" evidence="4">
    <location>
        <begin position="30"/>
        <end position="103"/>
    </location>
</feature>
<dbReference type="InterPro" id="IPR050654">
    <property type="entry name" value="AChE-related_enzymes"/>
</dbReference>
<gene>
    <name evidence="5" type="ORF">UCDDS831_g07896</name>
</gene>
<feature type="region of interest" description="Disordered" evidence="3">
    <location>
        <begin position="1"/>
        <end position="23"/>
    </location>
</feature>
<evidence type="ECO:0000256" key="3">
    <source>
        <dbReference type="SAM" id="MobiDB-lite"/>
    </source>
</evidence>
<evidence type="ECO:0000313" key="5">
    <source>
        <dbReference type="EMBL" id="KKY14853.1"/>
    </source>
</evidence>
<dbReference type="SUPFAM" id="SSF53474">
    <property type="entry name" value="alpha/beta-Hydrolases"/>
    <property type="match status" value="1"/>
</dbReference>
<dbReference type="PANTHER" id="PTHR43918:SF4">
    <property type="entry name" value="CARBOXYLIC ESTER HYDROLASE"/>
    <property type="match status" value="1"/>
</dbReference>
<evidence type="ECO:0000259" key="4">
    <source>
        <dbReference type="Pfam" id="PF00135"/>
    </source>
</evidence>
<reference evidence="5 6" key="2">
    <citation type="submission" date="2015-05" db="EMBL/GenBank/DDBJ databases">
        <title>Distinctive expansion of gene families associated with plant cell wall degradation and secondary metabolism in the genomes of grapevine trunk pathogens.</title>
        <authorList>
            <person name="Lawrence D.P."/>
            <person name="Travadon R."/>
            <person name="Rolshausen P.E."/>
            <person name="Baumgartner K."/>
        </authorList>
    </citation>
    <scope>NUCLEOTIDE SEQUENCE [LARGE SCALE GENOMIC DNA]</scope>
    <source>
        <strain evidence="5">DS831</strain>
    </source>
</reference>
<organism evidence="5 6">
    <name type="scientific">Diplodia seriata</name>
    <dbReference type="NCBI Taxonomy" id="420778"/>
    <lineage>
        <taxon>Eukaryota</taxon>
        <taxon>Fungi</taxon>
        <taxon>Dikarya</taxon>
        <taxon>Ascomycota</taxon>
        <taxon>Pezizomycotina</taxon>
        <taxon>Dothideomycetes</taxon>
        <taxon>Dothideomycetes incertae sedis</taxon>
        <taxon>Botryosphaeriales</taxon>
        <taxon>Botryosphaeriaceae</taxon>
        <taxon>Diplodia</taxon>
    </lineage>
</organism>
<keyword evidence="2" id="KW-0378">Hydrolase</keyword>
<evidence type="ECO:0000256" key="2">
    <source>
        <dbReference type="ARBA" id="ARBA00022801"/>
    </source>
</evidence>
<sequence length="360" mass="38933">MTGSKNSAGNPAGLIRRSHRSHRGNDNDDGIIFVSINYRLGAFGFLSTPPPRPNDITPNAALHDQRLALRWVQSHIHLFGGDRARVTAMGESAGAGAIAHHITAYGGGAVDEPVPVYPIVQDWGREHDGRDVARRVGGGRGKLDDFGDDDDGDDKEEKEEKEKGTPPLFHRAILESPGWYPPLGARKVAEGFRAFLEYAGGVKDVTELRALPSWRLMEANRAMRRAAAPGSFVFGPVVDGGLVRADPRATLLRVYGGVNGDGGGGESVGGVQAVLIGRSADEGRLFVPPELQTEEQFEAFVRAVYGPDRDNSIRYIVEILYPPVYTGWHALYADVQQRAALLLSDWTGWGEGCGIVCLSL</sequence>
<dbReference type="Proteomes" id="UP000034182">
    <property type="component" value="Unassembled WGS sequence"/>
</dbReference>
<protein>
    <submittedName>
        <fullName evidence="5">Putative carboxylesterase family protein</fullName>
    </submittedName>
</protein>
<dbReference type="Pfam" id="PF00135">
    <property type="entry name" value="COesterase"/>
    <property type="match status" value="1"/>
</dbReference>
<dbReference type="InterPro" id="IPR029058">
    <property type="entry name" value="AB_hydrolase_fold"/>
</dbReference>
<evidence type="ECO:0000313" key="6">
    <source>
        <dbReference type="Proteomes" id="UP000034182"/>
    </source>
</evidence>
<accession>A0A0G2FSI5</accession>
<proteinExistence type="inferred from homology"/>
<evidence type="ECO:0000256" key="1">
    <source>
        <dbReference type="ARBA" id="ARBA00005964"/>
    </source>
</evidence>
<name>A0A0G2FSI5_9PEZI</name>
<dbReference type="PANTHER" id="PTHR43918">
    <property type="entry name" value="ACETYLCHOLINESTERASE"/>
    <property type="match status" value="1"/>
</dbReference>
<dbReference type="GO" id="GO:0052689">
    <property type="term" value="F:carboxylic ester hydrolase activity"/>
    <property type="evidence" value="ECO:0007669"/>
    <property type="project" value="TreeGrafter"/>
</dbReference>
<dbReference type="Gene3D" id="3.40.50.1820">
    <property type="entry name" value="alpha/beta hydrolase"/>
    <property type="match status" value="1"/>
</dbReference>
<dbReference type="EMBL" id="LAQI01000213">
    <property type="protein sequence ID" value="KKY14853.1"/>
    <property type="molecule type" value="Genomic_DNA"/>
</dbReference>
<dbReference type="AlphaFoldDB" id="A0A0G2FSI5"/>
<feature type="region of interest" description="Disordered" evidence="3">
    <location>
        <begin position="130"/>
        <end position="165"/>
    </location>
</feature>
<feature type="compositionally biased region" description="Acidic residues" evidence="3">
    <location>
        <begin position="146"/>
        <end position="157"/>
    </location>
</feature>
<reference evidence="5 6" key="1">
    <citation type="submission" date="2015-03" db="EMBL/GenBank/DDBJ databases">
        <authorList>
            <person name="Morales-Cruz A."/>
            <person name="Amrine K.C."/>
            <person name="Cantu D."/>
        </authorList>
    </citation>
    <scope>NUCLEOTIDE SEQUENCE [LARGE SCALE GENOMIC DNA]</scope>
    <source>
        <strain evidence="5">DS831</strain>
    </source>
</reference>
<comment type="caution">
    <text evidence="5">The sequence shown here is derived from an EMBL/GenBank/DDBJ whole genome shotgun (WGS) entry which is preliminary data.</text>
</comment>
<dbReference type="InterPro" id="IPR002018">
    <property type="entry name" value="CarbesteraseB"/>
</dbReference>